<dbReference type="PROSITE" id="PS01081">
    <property type="entry name" value="HTH_TETR_1"/>
    <property type="match status" value="1"/>
</dbReference>
<dbReference type="GO" id="GO:0000976">
    <property type="term" value="F:transcription cis-regulatory region binding"/>
    <property type="evidence" value="ECO:0007669"/>
    <property type="project" value="TreeGrafter"/>
</dbReference>
<dbReference type="SUPFAM" id="SSF46689">
    <property type="entry name" value="Homeodomain-like"/>
    <property type="match status" value="1"/>
</dbReference>
<dbReference type="RefSeq" id="WP_163479902.1">
    <property type="nucleotide sequence ID" value="NZ_JAAGWF010000003.1"/>
</dbReference>
<evidence type="ECO:0000259" key="5">
    <source>
        <dbReference type="PROSITE" id="PS50977"/>
    </source>
</evidence>
<gene>
    <name evidence="6" type="ORF">GCU56_02355</name>
</gene>
<keyword evidence="1" id="KW-0805">Transcription regulation</keyword>
<dbReference type="InterPro" id="IPR009057">
    <property type="entry name" value="Homeodomain-like_sf"/>
</dbReference>
<dbReference type="PRINTS" id="PR00455">
    <property type="entry name" value="HTHTETR"/>
</dbReference>
<name>A0A7K3VWL4_9ACTN</name>
<dbReference type="Proteomes" id="UP000470246">
    <property type="component" value="Unassembled WGS sequence"/>
</dbReference>
<dbReference type="Pfam" id="PF17754">
    <property type="entry name" value="TetR_C_14"/>
    <property type="match status" value="1"/>
</dbReference>
<dbReference type="Gene3D" id="1.10.357.10">
    <property type="entry name" value="Tetracycline Repressor, domain 2"/>
    <property type="match status" value="1"/>
</dbReference>
<comment type="caution">
    <text evidence="6">The sequence shown here is derived from an EMBL/GenBank/DDBJ whole genome shotgun (WGS) entry which is preliminary data.</text>
</comment>
<dbReference type="GO" id="GO:0003700">
    <property type="term" value="F:DNA-binding transcription factor activity"/>
    <property type="evidence" value="ECO:0007669"/>
    <property type="project" value="TreeGrafter"/>
</dbReference>
<dbReference type="PANTHER" id="PTHR30055">
    <property type="entry name" value="HTH-TYPE TRANSCRIPTIONAL REGULATOR RUTR"/>
    <property type="match status" value="1"/>
</dbReference>
<sequence length="201" mass="22029">MQERWRPEAGERGGRPAATTAHELAAVAQRLFLTIGFEKTSIEDIARAAGISRRTFFRYFATKADVLFVESPAELARLREGLRQPAPGDPYRAVVTRAVAAALHVPASEHEWARQRAQLILTVPALQAHASLVFAEWRDSAAEFARGLPHTDELFPLAVGHAVLAGTLAAHEHWITHPGSDLAQVLVRMLDLVLPAEPTAR</sequence>
<evidence type="ECO:0000313" key="7">
    <source>
        <dbReference type="Proteomes" id="UP000470246"/>
    </source>
</evidence>
<evidence type="ECO:0000256" key="3">
    <source>
        <dbReference type="ARBA" id="ARBA00023163"/>
    </source>
</evidence>
<protein>
    <submittedName>
        <fullName evidence="6">TetR family transcriptional regulator</fullName>
    </submittedName>
</protein>
<dbReference type="InterPro" id="IPR050109">
    <property type="entry name" value="HTH-type_TetR-like_transc_reg"/>
</dbReference>
<dbReference type="Gene3D" id="1.10.10.60">
    <property type="entry name" value="Homeodomain-like"/>
    <property type="match status" value="1"/>
</dbReference>
<keyword evidence="2 4" id="KW-0238">DNA-binding</keyword>
<feature type="DNA-binding region" description="H-T-H motif" evidence="4">
    <location>
        <begin position="41"/>
        <end position="60"/>
    </location>
</feature>
<dbReference type="AlphaFoldDB" id="A0A7K3VWL4"/>
<keyword evidence="3" id="KW-0804">Transcription</keyword>
<proteinExistence type="predicted"/>
<dbReference type="Pfam" id="PF00440">
    <property type="entry name" value="TetR_N"/>
    <property type="match status" value="1"/>
</dbReference>
<dbReference type="InterPro" id="IPR023772">
    <property type="entry name" value="DNA-bd_HTH_TetR-type_CS"/>
</dbReference>
<dbReference type="InterPro" id="IPR001647">
    <property type="entry name" value="HTH_TetR"/>
</dbReference>
<accession>A0A7K3VWL4</accession>
<dbReference type="PROSITE" id="PS50977">
    <property type="entry name" value="HTH_TETR_2"/>
    <property type="match status" value="1"/>
</dbReference>
<dbReference type="PANTHER" id="PTHR30055:SF238">
    <property type="entry name" value="MYCOFACTOCIN BIOSYNTHESIS TRANSCRIPTIONAL REGULATOR MFTR-RELATED"/>
    <property type="match status" value="1"/>
</dbReference>
<evidence type="ECO:0000256" key="1">
    <source>
        <dbReference type="ARBA" id="ARBA00023015"/>
    </source>
</evidence>
<reference evidence="6 7" key="1">
    <citation type="submission" date="2020-02" db="EMBL/GenBank/DDBJ databases">
        <title>Geodermatophilus sabuli CPCC 205279 I12A-02694.</title>
        <authorList>
            <person name="Jiang Z."/>
        </authorList>
    </citation>
    <scope>NUCLEOTIDE SEQUENCE [LARGE SCALE GENOMIC DNA]</scope>
    <source>
        <strain evidence="6 7">I12A-02694</strain>
    </source>
</reference>
<dbReference type="InterPro" id="IPR041347">
    <property type="entry name" value="MftR_C"/>
</dbReference>
<evidence type="ECO:0000256" key="4">
    <source>
        <dbReference type="PROSITE-ProRule" id="PRU00335"/>
    </source>
</evidence>
<dbReference type="EMBL" id="JAAGWF010000003">
    <property type="protein sequence ID" value="NEK56718.1"/>
    <property type="molecule type" value="Genomic_DNA"/>
</dbReference>
<keyword evidence="7" id="KW-1185">Reference proteome</keyword>
<evidence type="ECO:0000256" key="2">
    <source>
        <dbReference type="ARBA" id="ARBA00023125"/>
    </source>
</evidence>
<organism evidence="6 7">
    <name type="scientific">Geodermatophilus sabuli</name>
    <dbReference type="NCBI Taxonomy" id="1564158"/>
    <lineage>
        <taxon>Bacteria</taxon>
        <taxon>Bacillati</taxon>
        <taxon>Actinomycetota</taxon>
        <taxon>Actinomycetes</taxon>
        <taxon>Geodermatophilales</taxon>
        <taxon>Geodermatophilaceae</taxon>
        <taxon>Geodermatophilus</taxon>
    </lineage>
</organism>
<evidence type="ECO:0000313" key="6">
    <source>
        <dbReference type="EMBL" id="NEK56718.1"/>
    </source>
</evidence>
<feature type="domain" description="HTH tetR-type" evidence="5">
    <location>
        <begin position="18"/>
        <end position="78"/>
    </location>
</feature>